<gene>
    <name evidence="2" type="ORF">LTRI10_LOCUS3210</name>
</gene>
<keyword evidence="3" id="KW-1185">Reference proteome</keyword>
<dbReference type="AlphaFoldDB" id="A0AAV2CI87"/>
<reference evidence="2 3" key="1">
    <citation type="submission" date="2024-04" db="EMBL/GenBank/DDBJ databases">
        <authorList>
            <person name="Fracassetti M."/>
        </authorList>
    </citation>
    <scope>NUCLEOTIDE SEQUENCE [LARGE SCALE GENOMIC DNA]</scope>
</reference>
<dbReference type="Proteomes" id="UP001497516">
    <property type="component" value="Chromosome 1"/>
</dbReference>
<evidence type="ECO:0000313" key="2">
    <source>
        <dbReference type="EMBL" id="CAL1355445.1"/>
    </source>
</evidence>
<dbReference type="EMBL" id="OZ034813">
    <property type="protein sequence ID" value="CAL1355445.1"/>
    <property type="molecule type" value="Genomic_DNA"/>
</dbReference>
<dbReference type="Pfam" id="PF13716">
    <property type="entry name" value="CRAL_TRIO_2"/>
    <property type="match status" value="1"/>
</dbReference>
<feature type="domain" description="CRAL-TRIO" evidence="1">
    <location>
        <begin position="57"/>
        <end position="116"/>
    </location>
</feature>
<accession>A0AAV2CI87</accession>
<sequence>MAIWYYFSTDGELRSSEEAFGGLGFPQAGREVVLDNVFPRRRSMEREFSWNLCPPIIYDAVPDLLKENLQALYFVHPGLQVRLFLATFGRFLFTGRLYRKVKYVSRLEFVWEYVREKFRCQSS</sequence>
<dbReference type="InterPro" id="IPR036865">
    <property type="entry name" value="CRAL-TRIO_dom_sf"/>
</dbReference>
<organism evidence="2 3">
    <name type="scientific">Linum trigynum</name>
    <dbReference type="NCBI Taxonomy" id="586398"/>
    <lineage>
        <taxon>Eukaryota</taxon>
        <taxon>Viridiplantae</taxon>
        <taxon>Streptophyta</taxon>
        <taxon>Embryophyta</taxon>
        <taxon>Tracheophyta</taxon>
        <taxon>Spermatophyta</taxon>
        <taxon>Magnoliopsida</taxon>
        <taxon>eudicotyledons</taxon>
        <taxon>Gunneridae</taxon>
        <taxon>Pentapetalae</taxon>
        <taxon>rosids</taxon>
        <taxon>fabids</taxon>
        <taxon>Malpighiales</taxon>
        <taxon>Linaceae</taxon>
        <taxon>Linum</taxon>
    </lineage>
</organism>
<protein>
    <recommendedName>
        <fullName evidence="1">CRAL-TRIO domain-containing protein</fullName>
    </recommendedName>
</protein>
<name>A0AAV2CI87_9ROSI</name>
<dbReference type="Gene3D" id="3.40.525.10">
    <property type="entry name" value="CRAL-TRIO lipid binding domain"/>
    <property type="match status" value="1"/>
</dbReference>
<dbReference type="InterPro" id="IPR001251">
    <property type="entry name" value="CRAL-TRIO_dom"/>
</dbReference>
<proteinExistence type="predicted"/>
<dbReference type="PANTHER" id="PTHR48411:SF1">
    <property type="entry name" value="OS01G0948300 PROTEIN"/>
    <property type="match status" value="1"/>
</dbReference>
<dbReference type="PANTHER" id="PTHR48411">
    <property type="entry name" value="OS01G0948300 PROTEIN"/>
    <property type="match status" value="1"/>
</dbReference>
<evidence type="ECO:0000259" key="1">
    <source>
        <dbReference type="Pfam" id="PF13716"/>
    </source>
</evidence>
<evidence type="ECO:0000313" key="3">
    <source>
        <dbReference type="Proteomes" id="UP001497516"/>
    </source>
</evidence>